<sequence>MPAHRVFIDVNRSTTPPPLVLRPRSPRTPPRSPRNISYRRHSLGYDDRPAFTIRDDLDIMQDRDHGLRAANDSLLRHNHVLKTQIQTKERTIREQQALIEQLELENLELQRNLESNSDVEGRRENKIRELRKKNTRLESENENLTKRIRELVRQVREATDDRVRLLKEELMDWRRRCEDVERRLKRLRENLNEHIDTNRQLTIENERLARELEIQERMRRRR</sequence>
<feature type="compositionally biased region" description="Pro residues" evidence="2">
    <location>
        <begin position="15"/>
        <end position="32"/>
    </location>
</feature>
<keyword evidence="4" id="KW-1185">Reference proteome</keyword>
<name>A0AAJ0BMN8_9PEZI</name>
<feature type="region of interest" description="Disordered" evidence="2">
    <location>
        <begin position="1"/>
        <end position="36"/>
    </location>
</feature>
<evidence type="ECO:0000313" key="3">
    <source>
        <dbReference type="EMBL" id="KAK1761109.1"/>
    </source>
</evidence>
<evidence type="ECO:0000256" key="2">
    <source>
        <dbReference type="SAM" id="MobiDB-lite"/>
    </source>
</evidence>
<evidence type="ECO:0000313" key="4">
    <source>
        <dbReference type="Proteomes" id="UP001239445"/>
    </source>
</evidence>
<protein>
    <submittedName>
        <fullName evidence="3">Uncharacterized protein</fullName>
    </submittedName>
</protein>
<proteinExistence type="predicted"/>
<dbReference type="AlphaFoldDB" id="A0AAJ0BMN8"/>
<feature type="coiled-coil region" evidence="1">
    <location>
        <begin position="85"/>
        <end position="218"/>
    </location>
</feature>
<keyword evidence="1" id="KW-0175">Coiled coil</keyword>
<accession>A0AAJ0BMN8</accession>
<organism evidence="3 4">
    <name type="scientific">Echria macrotheca</name>
    <dbReference type="NCBI Taxonomy" id="438768"/>
    <lineage>
        <taxon>Eukaryota</taxon>
        <taxon>Fungi</taxon>
        <taxon>Dikarya</taxon>
        <taxon>Ascomycota</taxon>
        <taxon>Pezizomycotina</taxon>
        <taxon>Sordariomycetes</taxon>
        <taxon>Sordariomycetidae</taxon>
        <taxon>Sordariales</taxon>
        <taxon>Schizotheciaceae</taxon>
        <taxon>Echria</taxon>
    </lineage>
</organism>
<evidence type="ECO:0000256" key="1">
    <source>
        <dbReference type="SAM" id="Coils"/>
    </source>
</evidence>
<dbReference type="Proteomes" id="UP001239445">
    <property type="component" value="Unassembled WGS sequence"/>
</dbReference>
<reference evidence="3" key="1">
    <citation type="submission" date="2023-06" db="EMBL/GenBank/DDBJ databases">
        <title>Genome-scale phylogeny and comparative genomics of the fungal order Sordariales.</title>
        <authorList>
            <consortium name="Lawrence Berkeley National Laboratory"/>
            <person name="Hensen N."/>
            <person name="Bonometti L."/>
            <person name="Westerberg I."/>
            <person name="Brannstrom I.O."/>
            <person name="Guillou S."/>
            <person name="Cros-Aarteil S."/>
            <person name="Calhoun S."/>
            <person name="Haridas S."/>
            <person name="Kuo A."/>
            <person name="Mondo S."/>
            <person name="Pangilinan J."/>
            <person name="Riley R."/>
            <person name="Labutti K."/>
            <person name="Andreopoulos B."/>
            <person name="Lipzen A."/>
            <person name="Chen C."/>
            <person name="Yanf M."/>
            <person name="Daum C."/>
            <person name="Ng V."/>
            <person name="Clum A."/>
            <person name="Steindorff A."/>
            <person name="Ohm R."/>
            <person name="Martin F."/>
            <person name="Silar P."/>
            <person name="Natvig D."/>
            <person name="Lalanne C."/>
            <person name="Gautier V."/>
            <person name="Ament-Velasquez S.L."/>
            <person name="Kruys A."/>
            <person name="Hutchinson M.I."/>
            <person name="Powell A.J."/>
            <person name="Barry K."/>
            <person name="Miller A.N."/>
            <person name="Grigoriev I.V."/>
            <person name="Debuchy R."/>
            <person name="Gladieux P."/>
            <person name="Thoren M.H."/>
            <person name="Johannesson H."/>
        </authorList>
    </citation>
    <scope>NUCLEOTIDE SEQUENCE</scope>
    <source>
        <strain evidence="3">PSN4</strain>
    </source>
</reference>
<comment type="caution">
    <text evidence="3">The sequence shown here is derived from an EMBL/GenBank/DDBJ whole genome shotgun (WGS) entry which is preliminary data.</text>
</comment>
<gene>
    <name evidence="3" type="ORF">QBC47DRAFT_21765</name>
</gene>
<dbReference type="EMBL" id="MU839827">
    <property type="protein sequence ID" value="KAK1761109.1"/>
    <property type="molecule type" value="Genomic_DNA"/>
</dbReference>